<keyword evidence="5" id="KW-0336">GPI-anchor</keyword>
<dbReference type="Pfam" id="PF03198">
    <property type="entry name" value="Glyco_hydro_72"/>
    <property type="match status" value="1"/>
</dbReference>
<dbReference type="InterPro" id="IPR017853">
    <property type="entry name" value="GH"/>
</dbReference>
<feature type="region of interest" description="Disordered" evidence="6">
    <location>
        <begin position="379"/>
        <end position="414"/>
    </location>
</feature>
<dbReference type="EC" id="2.4.1.-" evidence="5"/>
<dbReference type="PANTHER" id="PTHR31468:SF8">
    <property type="entry name" value="1,3-BETA-GLUCANOSYLTRANSFERASE GAS2"/>
    <property type="match status" value="1"/>
</dbReference>
<feature type="signal peptide" evidence="5">
    <location>
        <begin position="1"/>
        <end position="19"/>
    </location>
</feature>
<dbReference type="Proteomes" id="UP000294847">
    <property type="component" value="Chromosome 4"/>
</dbReference>
<keyword evidence="5 7" id="KW-0472">Membrane</keyword>
<comment type="subcellular location">
    <subcellularLocation>
        <location evidence="1 5">Cell membrane</location>
        <topology evidence="1 5">Lipid-anchor</topology>
        <topology evidence="1 5">GPI-anchor</topology>
    </subcellularLocation>
</comment>
<organism evidence="8 9">
    <name type="scientific">Pyricularia oryzae</name>
    <name type="common">Rice blast fungus</name>
    <name type="synonym">Magnaporthe oryzae</name>
    <dbReference type="NCBI Taxonomy" id="318829"/>
    <lineage>
        <taxon>Eukaryota</taxon>
        <taxon>Fungi</taxon>
        <taxon>Dikarya</taxon>
        <taxon>Ascomycota</taxon>
        <taxon>Pezizomycotina</taxon>
        <taxon>Sordariomycetes</taxon>
        <taxon>Sordariomycetidae</taxon>
        <taxon>Magnaporthales</taxon>
        <taxon>Pyriculariaceae</taxon>
        <taxon>Pyricularia</taxon>
    </lineage>
</organism>
<reference evidence="8 9" key="1">
    <citation type="journal article" date="2019" name="Mol. Biol. Evol.">
        <title>Blast fungal genomes show frequent chromosomal changes, gene gains and losses, and effector gene turnover.</title>
        <authorList>
            <person name="Gomez Luciano L.B."/>
            <person name="Jason Tsai I."/>
            <person name="Chuma I."/>
            <person name="Tosa Y."/>
            <person name="Chen Y.H."/>
            <person name="Li J.Y."/>
            <person name="Li M.Y."/>
            <person name="Jade Lu M.Y."/>
            <person name="Nakayashiki H."/>
            <person name="Li W.H."/>
        </authorList>
    </citation>
    <scope>NUCLEOTIDE SEQUENCE [LARGE SCALE GENOMIC DNA]</scope>
    <source>
        <strain evidence="8">MZ5-1-6</strain>
    </source>
</reference>
<feature type="chain" id="PRO_5020856631" description="1,3-beta-glucanosyltransferase" evidence="5">
    <location>
        <begin position="20"/>
        <end position="437"/>
    </location>
</feature>
<dbReference type="SUPFAM" id="SSF51445">
    <property type="entry name" value="(Trans)glycosidases"/>
    <property type="match status" value="1"/>
</dbReference>
<protein>
    <recommendedName>
        <fullName evidence="5">1,3-beta-glucanosyltransferase</fullName>
        <ecNumber evidence="5">2.4.1.-</ecNumber>
    </recommendedName>
</protein>
<dbReference type="GO" id="GO:0005886">
    <property type="term" value="C:plasma membrane"/>
    <property type="evidence" value="ECO:0007669"/>
    <property type="project" value="UniProtKB-SubCell"/>
</dbReference>
<keyword evidence="7" id="KW-1133">Transmembrane helix</keyword>
<evidence type="ECO:0000256" key="3">
    <source>
        <dbReference type="ARBA" id="ARBA00022729"/>
    </source>
</evidence>
<evidence type="ECO:0000256" key="7">
    <source>
        <dbReference type="SAM" id="Phobius"/>
    </source>
</evidence>
<dbReference type="PANTHER" id="PTHR31468">
    <property type="entry name" value="1,3-BETA-GLUCANOSYLTRANSFERASE GAS1"/>
    <property type="match status" value="1"/>
</dbReference>
<keyword evidence="5" id="KW-0808">Transferase</keyword>
<keyword evidence="4" id="KW-0325">Glycoprotein</keyword>
<dbReference type="GO" id="GO:0042124">
    <property type="term" value="F:1,3-beta-glucanosyltransferase activity"/>
    <property type="evidence" value="ECO:0007669"/>
    <property type="project" value="TreeGrafter"/>
</dbReference>
<comment type="function">
    <text evidence="5">Splits internally a 1,3-beta-glucan molecule and transfers the newly generated reducing end (the donor) to the non-reducing end of another 1,3-beta-glucan molecule (the acceptor) forming a 1,3-beta linkage, resulting in the elongation of 1,3-beta-glucan chains in the cell wall.</text>
</comment>
<evidence type="ECO:0000256" key="4">
    <source>
        <dbReference type="ARBA" id="ARBA00023180"/>
    </source>
</evidence>
<evidence type="ECO:0000313" key="8">
    <source>
        <dbReference type="EMBL" id="QBZ61015.1"/>
    </source>
</evidence>
<keyword evidence="5" id="KW-0449">Lipoprotein</keyword>
<gene>
    <name evidence="8" type="ORF">PoMZ_07961</name>
</gene>
<evidence type="ECO:0000256" key="1">
    <source>
        <dbReference type="ARBA" id="ARBA00004609"/>
    </source>
</evidence>
<dbReference type="GO" id="GO:0031505">
    <property type="term" value="P:fungal-type cell wall organization"/>
    <property type="evidence" value="ECO:0007669"/>
    <property type="project" value="TreeGrafter"/>
</dbReference>
<dbReference type="GO" id="GO:0071970">
    <property type="term" value="P:fungal-type cell wall (1-&gt;3)-beta-D-glucan biosynthetic process"/>
    <property type="evidence" value="ECO:0007669"/>
    <property type="project" value="TreeGrafter"/>
</dbReference>
<evidence type="ECO:0000256" key="2">
    <source>
        <dbReference type="ARBA" id="ARBA00007528"/>
    </source>
</evidence>
<evidence type="ECO:0000256" key="6">
    <source>
        <dbReference type="SAM" id="MobiDB-lite"/>
    </source>
</evidence>
<dbReference type="AlphaFoldDB" id="A0A4P7NGE8"/>
<sequence length="437" mass="47075">MKGFLGAAVMAGWATIAGALPTITAHGNKFFTSEGKQFIMKGIAYQLVEDDPLVDTEQCRRDAQLMATLGANVIRVYHVDPLADHTGCMAEFANVGIYTLIDLDTFTTYILPNELRWTQAMHDAYSAVMDAFSSFDNSLGFFVGNEIISTSGHSQAAPFIKAAARDMKAYRDSKGYRNFPVGYSAADIAELRPMLQNYLTCGGDESQNVDFFALNSYSWCDVANYNTSGYVALQEQAKNFPVPIFFSETGCNVPGPRLFEDQAAIFGPDMINDWSGSLIYEWIEEANHYGLISYGPPVDPMIVNESVKGGFVRKGQPTPVAPDFENLKAQWAKVTAAGIMRADYTPTAISTRECPTATPGGWLVNGNVALPAVGDTFTGGFQPAPRTTPTGSGLGTRAEAPAPSGSKDAEGSASSEREIMGMGYALVAVMLAFVIFA</sequence>
<dbReference type="Gene3D" id="3.20.20.80">
    <property type="entry name" value="Glycosidases"/>
    <property type="match status" value="1"/>
</dbReference>
<dbReference type="InterPro" id="IPR004886">
    <property type="entry name" value="Glucanosyltransferase"/>
</dbReference>
<proteinExistence type="inferred from homology"/>
<keyword evidence="7" id="KW-0812">Transmembrane</keyword>
<comment type="similarity">
    <text evidence="2 5">Belongs to the glycosyl hydrolase 72 family.</text>
</comment>
<name>A0A4P7NGE8_PYROR</name>
<dbReference type="GO" id="GO:0098552">
    <property type="term" value="C:side of membrane"/>
    <property type="evidence" value="ECO:0007669"/>
    <property type="project" value="UniProtKB-KW"/>
</dbReference>
<dbReference type="EMBL" id="CP034207">
    <property type="protein sequence ID" value="QBZ61015.1"/>
    <property type="molecule type" value="Genomic_DNA"/>
</dbReference>
<accession>A0A4P7NGE8</accession>
<evidence type="ECO:0000313" key="9">
    <source>
        <dbReference type="Proteomes" id="UP000294847"/>
    </source>
</evidence>
<evidence type="ECO:0000256" key="5">
    <source>
        <dbReference type="RuleBase" id="RU361209"/>
    </source>
</evidence>
<keyword evidence="3 5" id="KW-0732">Signal</keyword>
<feature type="transmembrane region" description="Helical" evidence="7">
    <location>
        <begin position="419"/>
        <end position="436"/>
    </location>
</feature>